<gene>
    <name evidence="1" type="ORF">NM208_g12027</name>
</gene>
<reference evidence="1" key="1">
    <citation type="submission" date="2022-08" db="EMBL/GenBank/DDBJ databases">
        <title>Genome Sequence of Fusarium decemcellulare.</title>
        <authorList>
            <person name="Buettner E."/>
        </authorList>
    </citation>
    <scope>NUCLEOTIDE SEQUENCE</scope>
    <source>
        <strain evidence="1">Babe19</strain>
    </source>
</reference>
<sequence length="248" mass="28552">MPKFKPNHRARTARRPCLKNGVPIVYWEDRKAIDDTDPDLSDEDEKFRVEHKLLDKKDKQVRFNHISEATCILTGQSIPSTPKTPQSALRWSRKHLKLAMKKAYNALSSKPTDDDEVEEKPKRPSEFHAQDLDMEKRLEKATDICMANERASIIRGALDFYMYICFDIDSKAANKVAEIKCHLGRMASVGSYVGDEREFAKDGGIKVSLVPEEMYRNKETAMSWCKVGRNGLYNTTRFSKVRERDDAF</sequence>
<keyword evidence="2" id="KW-1185">Reference proteome</keyword>
<evidence type="ECO:0000313" key="1">
    <source>
        <dbReference type="EMBL" id="KAJ3524520.1"/>
    </source>
</evidence>
<dbReference type="EMBL" id="JANRMS010002066">
    <property type="protein sequence ID" value="KAJ3524520.1"/>
    <property type="molecule type" value="Genomic_DNA"/>
</dbReference>
<name>A0ACC1RQ89_9HYPO</name>
<protein>
    <submittedName>
        <fullName evidence="1">Uncharacterized protein</fullName>
    </submittedName>
</protein>
<comment type="caution">
    <text evidence="1">The sequence shown here is derived from an EMBL/GenBank/DDBJ whole genome shotgun (WGS) entry which is preliminary data.</text>
</comment>
<organism evidence="1 2">
    <name type="scientific">Fusarium decemcellulare</name>
    <dbReference type="NCBI Taxonomy" id="57161"/>
    <lineage>
        <taxon>Eukaryota</taxon>
        <taxon>Fungi</taxon>
        <taxon>Dikarya</taxon>
        <taxon>Ascomycota</taxon>
        <taxon>Pezizomycotina</taxon>
        <taxon>Sordariomycetes</taxon>
        <taxon>Hypocreomycetidae</taxon>
        <taxon>Hypocreales</taxon>
        <taxon>Nectriaceae</taxon>
        <taxon>Fusarium</taxon>
        <taxon>Fusarium decemcellulare species complex</taxon>
    </lineage>
</organism>
<dbReference type="Proteomes" id="UP001148629">
    <property type="component" value="Unassembled WGS sequence"/>
</dbReference>
<accession>A0ACC1RQ89</accession>
<proteinExistence type="predicted"/>
<evidence type="ECO:0000313" key="2">
    <source>
        <dbReference type="Proteomes" id="UP001148629"/>
    </source>
</evidence>